<reference evidence="2 3" key="1">
    <citation type="submission" date="2016-07" db="EMBL/GenBank/DDBJ databases">
        <title>Pervasive Adenine N6-methylation of Active Genes in Fungi.</title>
        <authorList>
            <consortium name="DOE Joint Genome Institute"/>
            <person name="Mondo S.J."/>
            <person name="Dannebaum R.O."/>
            <person name="Kuo R.C."/>
            <person name="Labutti K."/>
            <person name="Haridas S."/>
            <person name="Kuo A."/>
            <person name="Salamov A."/>
            <person name="Ahrendt S.R."/>
            <person name="Lipzen A."/>
            <person name="Sullivan W."/>
            <person name="Andreopoulos W.B."/>
            <person name="Clum A."/>
            <person name="Lindquist E."/>
            <person name="Daum C."/>
            <person name="Ramamoorthy G.K."/>
            <person name="Gryganskyi A."/>
            <person name="Culley D."/>
            <person name="Magnuson J.K."/>
            <person name="James T.Y."/>
            <person name="O'Malley M.A."/>
            <person name="Stajich J.E."/>
            <person name="Spatafora J.W."/>
            <person name="Visel A."/>
            <person name="Grigoriev I.V."/>
        </authorList>
    </citation>
    <scope>NUCLEOTIDE SEQUENCE [LARGE SCALE GENOMIC DNA]</scope>
    <source>
        <strain evidence="2 3">CBS 115471</strain>
    </source>
</reference>
<feature type="compositionally biased region" description="Low complexity" evidence="1">
    <location>
        <begin position="1"/>
        <end position="18"/>
    </location>
</feature>
<dbReference type="InterPro" id="IPR013268">
    <property type="entry name" value="UTP16"/>
</dbReference>
<feature type="compositionally biased region" description="Basic and acidic residues" evidence="1">
    <location>
        <begin position="19"/>
        <end position="64"/>
    </location>
</feature>
<dbReference type="Pfam" id="PF08297">
    <property type="entry name" value="U3_snoRNA_assoc"/>
    <property type="match status" value="1"/>
</dbReference>
<feature type="region of interest" description="Disordered" evidence="1">
    <location>
        <begin position="90"/>
        <end position="112"/>
    </location>
</feature>
<feature type="compositionally biased region" description="Basic and acidic residues" evidence="1">
    <location>
        <begin position="173"/>
        <end position="203"/>
    </location>
</feature>
<protein>
    <submittedName>
        <fullName evidence="2">U3 snoRNA associated-domain-containing protein</fullName>
    </submittedName>
</protein>
<sequence length="203" mass="23353">MVTAASARSTTQAAMADAVRARKAQEEKEKLKRKERAERIAQEQEEKKKREEKKAKNLAKIEAKQKPVEEQAPLLDIRNLPALLPESFLEAAGDARPPTPPPVKAGKSEKELHKEKLNRHIKFLEQSEKPIKDVKKGPVNVRVLAQQNMLLAPKVNRGTRNIREHWLKGRHQEKRDKNGRRKMELHKLERRAPGRGFLRGEEE</sequence>
<gene>
    <name evidence="2" type="ORF">BCR34DRAFT_559269</name>
</gene>
<dbReference type="GO" id="GO:0030515">
    <property type="term" value="F:snoRNA binding"/>
    <property type="evidence" value="ECO:0007669"/>
    <property type="project" value="InterPro"/>
</dbReference>
<accession>A0A1Y1ZY69</accession>
<evidence type="ECO:0000256" key="1">
    <source>
        <dbReference type="SAM" id="MobiDB-lite"/>
    </source>
</evidence>
<dbReference type="AlphaFoldDB" id="A0A1Y1ZY69"/>
<feature type="region of interest" description="Disordered" evidence="1">
    <location>
        <begin position="168"/>
        <end position="203"/>
    </location>
</feature>
<proteinExistence type="predicted"/>
<keyword evidence="3" id="KW-1185">Reference proteome</keyword>
<evidence type="ECO:0000313" key="2">
    <source>
        <dbReference type="EMBL" id="ORY15196.1"/>
    </source>
</evidence>
<organism evidence="2 3">
    <name type="scientific">Clohesyomyces aquaticus</name>
    <dbReference type="NCBI Taxonomy" id="1231657"/>
    <lineage>
        <taxon>Eukaryota</taxon>
        <taxon>Fungi</taxon>
        <taxon>Dikarya</taxon>
        <taxon>Ascomycota</taxon>
        <taxon>Pezizomycotina</taxon>
        <taxon>Dothideomycetes</taxon>
        <taxon>Pleosporomycetidae</taxon>
        <taxon>Pleosporales</taxon>
        <taxon>Lindgomycetaceae</taxon>
        <taxon>Clohesyomyces</taxon>
    </lineage>
</organism>
<dbReference type="STRING" id="1231657.A0A1Y1ZY69"/>
<dbReference type="Proteomes" id="UP000193144">
    <property type="component" value="Unassembled WGS sequence"/>
</dbReference>
<evidence type="ECO:0000313" key="3">
    <source>
        <dbReference type="Proteomes" id="UP000193144"/>
    </source>
</evidence>
<dbReference type="GO" id="GO:0006364">
    <property type="term" value="P:rRNA processing"/>
    <property type="evidence" value="ECO:0007669"/>
    <property type="project" value="InterPro"/>
</dbReference>
<comment type="caution">
    <text evidence="2">The sequence shown here is derived from an EMBL/GenBank/DDBJ whole genome shotgun (WGS) entry which is preliminary data.</text>
</comment>
<dbReference type="EMBL" id="MCFA01000027">
    <property type="protein sequence ID" value="ORY15196.1"/>
    <property type="molecule type" value="Genomic_DNA"/>
</dbReference>
<feature type="region of interest" description="Disordered" evidence="1">
    <location>
        <begin position="1"/>
        <end position="64"/>
    </location>
</feature>
<name>A0A1Y1ZY69_9PLEO</name>
<dbReference type="OrthoDB" id="5423707at2759"/>